<dbReference type="InterPro" id="IPR033178">
    <property type="entry name" value="PSD_type1_pro"/>
</dbReference>
<dbReference type="HAMAP" id="MF_00662">
    <property type="entry name" value="PS_decarb_PSD_B_type1"/>
    <property type="match status" value="1"/>
</dbReference>
<evidence type="ECO:0000256" key="4">
    <source>
        <dbReference type="ARBA" id="ARBA00022475"/>
    </source>
</evidence>
<gene>
    <name evidence="14" type="ORF">METZ01_LOCUS25495</name>
</gene>
<evidence type="ECO:0000256" key="10">
    <source>
        <dbReference type="ARBA" id="ARBA00023239"/>
    </source>
</evidence>
<accession>A0A381Q023</accession>
<evidence type="ECO:0000256" key="11">
    <source>
        <dbReference type="ARBA" id="ARBA00023264"/>
    </source>
</evidence>
<evidence type="ECO:0000256" key="13">
    <source>
        <dbReference type="ARBA" id="ARBA00024326"/>
    </source>
</evidence>
<name>A0A381Q023_9ZZZZ</name>
<keyword evidence="10" id="KW-0456">Lyase</keyword>
<evidence type="ECO:0000256" key="2">
    <source>
        <dbReference type="ARBA" id="ARBA00005189"/>
    </source>
</evidence>
<dbReference type="EMBL" id="UINC01001153">
    <property type="protein sequence ID" value="SUZ72641.1"/>
    <property type="molecule type" value="Genomic_DNA"/>
</dbReference>
<keyword evidence="6" id="KW-0210">Decarboxylase</keyword>
<dbReference type="UniPathway" id="UPA00558"/>
<sequence length="292" mass="33022">MFIKSLFSRLFVLIQFCLPKHLLTLLVYKIARIKQKSIKNFLIIQFIKFYGVNTHEIVEEIPDGFTTFNAFFTRTINHAFRHIDGSKKILISPSDGEISSIGKINGDQLFQAKGKNYGLHDLLMTNIDEAEKYINGTFVTIYLAPENYHRVHAPIDGKLITLKYFPGNLFSVNNETISVIPKLFIRNERLLLQFQTEIGSVILILVGALNVGSITTPWTGELRPRRNGAIEEILLPKDSHQNIKKGDLLGWFNLGSTVILLLPPDTCELKSITKGDKIFMGTAIGELITFKN</sequence>
<keyword evidence="4" id="KW-1003">Cell membrane</keyword>
<comment type="pathway">
    <text evidence="2">Lipid metabolism.</text>
</comment>
<dbReference type="NCBIfam" id="TIGR00163">
    <property type="entry name" value="PS_decarb"/>
    <property type="match status" value="1"/>
</dbReference>
<evidence type="ECO:0000256" key="6">
    <source>
        <dbReference type="ARBA" id="ARBA00022793"/>
    </source>
</evidence>
<keyword evidence="12" id="KW-0670">Pyruvate</keyword>
<comment type="pathway">
    <text evidence="13">Phospholipid metabolism; phosphatidylethanolamine biosynthesis.</text>
</comment>
<organism evidence="14">
    <name type="scientific">marine metagenome</name>
    <dbReference type="NCBI Taxonomy" id="408172"/>
    <lineage>
        <taxon>unclassified sequences</taxon>
        <taxon>metagenomes</taxon>
        <taxon>ecological metagenomes</taxon>
    </lineage>
</organism>
<protein>
    <recommendedName>
        <fullName evidence="3">phosphatidylserine decarboxylase</fullName>
        <ecNumber evidence="3">4.1.1.65</ecNumber>
    </recommendedName>
</protein>
<keyword evidence="5" id="KW-0444">Lipid biosynthesis</keyword>
<dbReference type="InterPro" id="IPR033177">
    <property type="entry name" value="PSD-B"/>
</dbReference>
<proteinExistence type="inferred from homology"/>
<dbReference type="EC" id="4.1.1.65" evidence="3"/>
<comment type="cofactor">
    <cofactor evidence="1">
        <name>pyruvate</name>
        <dbReference type="ChEBI" id="CHEBI:15361"/>
    </cofactor>
</comment>
<dbReference type="GO" id="GO:0006646">
    <property type="term" value="P:phosphatidylethanolamine biosynthetic process"/>
    <property type="evidence" value="ECO:0007669"/>
    <property type="project" value="UniProtKB-UniPathway"/>
</dbReference>
<evidence type="ECO:0000256" key="1">
    <source>
        <dbReference type="ARBA" id="ARBA00001928"/>
    </source>
</evidence>
<keyword evidence="11" id="KW-1208">Phospholipid metabolism</keyword>
<evidence type="ECO:0000256" key="5">
    <source>
        <dbReference type="ARBA" id="ARBA00022516"/>
    </source>
</evidence>
<keyword evidence="9" id="KW-0594">Phospholipid biosynthesis</keyword>
<evidence type="ECO:0000256" key="9">
    <source>
        <dbReference type="ARBA" id="ARBA00023209"/>
    </source>
</evidence>
<dbReference type="AlphaFoldDB" id="A0A381Q023"/>
<evidence type="ECO:0000256" key="3">
    <source>
        <dbReference type="ARBA" id="ARBA00012243"/>
    </source>
</evidence>
<evidence type="ECO:0000256" key="7">
    <source>
        <dbReference type="ARBA" id="ARBA00023098"/>
    </source>
</evidence>
<dbReference type="GO" id="GO:0004609">
    <property type="term" value="F:phosphatidylserine decarboxylase activity"/>
    <property type="evidence" value="ECO:0007669"/>
    <property type="project" value="UniProtKB-EC"/>
</dbReference>
<keyword evidence="8" id="KW-0472">Membrane</keyword>
<keyword evidence="7" id="KW-0443">Lipid metabolism</keyword>
<evidence type="ECO:0000256" key="8">
    <source>
        <dbReference type="ARBA" id="ARBA00023136"/>
    </source>
</evidence>
<dbReference type="PANTHER" id="PTHR10067:SF6">
    <property type="entry name" value="PHOSPHATIDYLSERINE DECARBOXYLASE PROENZYME, MITOCHONDRIAL"/>
    <property type="match status" value="1"/>
</dbReference>
<dbReference type="Pfam" id="PF02666">
    <property type="entry name" value="PS_Dcarbxylase"/>
    <property type="match status" value="1"/>
</dbReference>
<evidence type="ECO:0000256" key="12">
    <source>
        <dbReference type="ARBA" id="ARBA00023317"/>
    </source>
</evidence>
<dbReference type="PANTHER" id="PTHR10067">
    <property type="entry name" value="PHOSPHATIDYLSERINE DECARBOXYLASE"/>
    <property type="match status" value="1"/>
</dbReference>
<evidence type="ECO:0000313" key="14">
    <source>
        <dbReference type="EMBL" id="SUZ72641.1"/>
    </source>
</evidence>
<dbReference type="InterPro" id="IPR003817">
    <property type="entry name" value="PS_Dcarbxylase"/>
</dbReference>
<reference evidence="14" key="1">
    <citation type="submission" date="2018-05" db="EMBL/GenBank/DDBJ databases">
        <authorList>
            <person name="Lanie J.A."/>
            <person name="Ng W.-L."/>
            <person name="Kazmierczak K.M."/>
            <person name="Andrzejewski T.M."/>
            <person name="Davidsen T.M."/>
            <person name="Wayne K.J."/>
            <person name="Tettelin H."/>
            <person name="Glass J.I."/>
            <person name="Rusch D."/>
            <person name="Podicherti R."/>
            <person name="Tsui H.-C.T."/>
            <person name="Winkler M.E."/>
        </authorList>
    </citation>
    <scope>NUCLEOTIDE SEQUENCE</scope>
</reference>